<evidence type="ECO:0008006" key="4">
    <source>
        <dbReference type="Google" id="ProtNLM"/>
    </source>
</evidence>
<proteinExistence type="predicted"/>
<protein>
    <recommendedName>
        <fullName evidence="4">TraX protein</fullName>
    </recommendedName>
</protein>
<dbReference type="InterPro" id="IPR008875">
    <property type="entry name" value="TraX"/>
</dbReference>
<gene>
    <name evidence="2" type="ORF">HNQ46_001268</name>
</gene>
<sequence>MTNYQAILNTKKKGGGVSAFLLKLLALISMTIDHFAAIVILNGKLYGYSTEYFQMAIATEEGHRLLQIYRIFRIIGRLAFPIYAFLLTEGFRHSHDRKKYFFRLLLMGIVSEVPFDLAFFNQVYNFTVQNIGFTLALGVLCMEGMHRFRKNVFYKWAAVLSCAAIAELIRADYGALGIFLIAALYNFRKEKALRLSSGAALSAALSYGSYCFAALSFLPIAFYNGEKGRISLSRFFYVYYPLHLGFFYLLIYLGAKITA</sequence>
<dbReference type="Proteomes" id="UP000522163">
    <property type="component" value="Unassembled WGS sequence"/>
</dbReference>
<feature type="transmembrane region" description="Helical" evidence="1">
    <location>
        <begin position="126"/>
        <end position="145"/>
    </location>
</feature>
<evidence type="ECO:0000313" key="3">
    <source>
        <dbReference type="Proteomes" id="UP000522163"/>
    </source>
</evidence>
<reference evidence="2 3" key="1">
    <citation type="submission" date="2020-08" db="EMBL/GenBank/DDBJ databases">
        <title>Genomic Encyclopedia of Type Strains, Phase IV (KMG-IV): sequencing the most valuable type-strain genomes for metagenomic binning, comparative biology and taxonomic classification.</title>
        <authorList>
            <person name="Goeker M."/>
        </authorList>
    </citation>
    <scope>NUCLEOTIDE SEQUENCE [LARGE SCALE GENOMIC DNA]</scope>
    <source>
        <strain evidence="2 3">DSM 17245</strain>
    </source>
</reference>
<evidence type="ECO:0000313" key="2">
    <source>
        <dbReference type="EMBL" id="MBB6041291.1"/>
    </source>
</evidence>
<feature type="transmembrane region" description="Helical" evidence="1">
    <location>
        <begin position="20"/>
        <end position="41"/>
    </location>
</feature>
<dbReference type="GeneID" id="85014811"/>
<feature type="transmembrane region" description="Helical" evidence="1">
    <location>
        <begin position="68"/>
        <end position="88"/>
    </location>
</feature>
<keyword evidence="1" id="KW-0812">Transmembrane</keyword>
<feature type="transmembrane region" description="Helical" evidence="1">
    <location>
        <begin position="235"/>
        <end position="255"/>
    </location>
</feature>
<accession>A0A7W9SGD8</accession>
<evidence type="ECO:0000256" key="1">
    <source>
        <dbReference type="SAM" id="Phobius"/>
    </source>
</evidence>
<dbReference type="RefSeq" id="WP_183683891.1">
    <property type="nucleotide sequence ID" value="NZ_JACHHH010000005.1"/>
</dbReference>
<feature type="transmembrane region" description="Helical" evidence="1">
    <location>
        <begin position="100"/>
        <end position="120"/>
    </location>
</feature>
<organism evidence="2 3">
    <name type="scientific">Oribacterium sinus</name>
    <dbReference type="NCBI Taxonomy" id="237576"/>
    <lineage>
        <taxon>Bacteria</taxon>
        <taxon>Bacillati</taxon>
        <taxon>Bacillota</taxon>
        <taxon>Clostridia</taxon>
        <taxon>Lachnospirales</taxon>
        <taxon>Lachnospiraceae</taxon>
        <taxon>Oribacterium</taxon>
    </lineage>
</organism>
<feature type="transmembrane region" description="Helical" evidence="1">
    <location>
        <begin position="204"/>
        <end position="223"/>
    </location>
</feature>
<keyword evidence="1" id="KW-1133">Transmembrane helix</keyword>
<feature type="transmembrane region" description="Helical" evidence="1">
    <location>
        <begin position="157"/>
        <end position="184"/>
    </location>
</feature>
<name>A0A7W9SGD8_9FIRM</name>
<keyword evidence="1" id="KW-0472">Membrane</keyword>
<dbReference type="Pfam" id="PF05857">
    <property type="entry name" value="TraX"/>
    <property type="match status" value="1"/>
</dbReference>
<comment type="caution">
    <text evidence="2">The sequence shown here is derived from an EMBL/GenBank/DDBJ whole genome shotgun (WGS) entry which is preliminary data.</text>
</comment>
<dbReference type="EMBL" id="JACHHH010000005">
    <property type="protein sequence ID" value="MBB6041291.1"/>
    <property type="molecule type" value="Genomic_DNA"/>
</dbReference>
<dbReference type="AlphaFoldDB" id="A0A7W9SGD8"/>